<gene>
    <name evidence="1" type="primary">Acey_s0089.g2257</name>
    <name evidence="1" type="ORF">Y032_0089g2257</name>
</gene>
<dbReference type="EMBL" id="JARK01001425">
    <property type="protein sequence ID" value="EYC04162.1"/>
    <property type="molecule type" value="Genomic_DNA"/>
</dbReference>
<evidence type="ECO:0000313" key="2">
    <source>
        <dbReference type="Proteomes" id="UP000024635"/>
    </source>
</evidence>
<dbReference type="Proteomes" id="UP000024635">
    <property type="component" value="Unassembled WGS sequence"/>
</dbReference>
<keyword evidence="2" id="KW-1185">Reference proteome</keyword>
<sequence length="83" mass="9405">MQKKHHMRRKSSHPVGHVRRSLLRFLECAGTSARRTSIFLSSLRKVVTFGEFANSLGNICNHLAQGKKNELKIDEGPFILIFG</sequence>
<comment type="caution">
    <text evidence="1">The sequence shown here is derived from an EMBL/GenBank/DDBJ whole genome shotgun (WGS) entry which is preliminary data.</text>
</comment>
<evidence type="ECO:0000313" key="1">
    <source>
        <dbReference type="EMBL" id="EYC04162.1"/>
    </source>
</evidence>
<proteinExistence type="predicted"/>
<organism evidence="1 2">
    <name type="scientific">Ancylostoma ceylanicum</name>
    <dbReference type="NCBI Taxonomy" id="53326"/>
    <lineage>
        <taxon>Eukaryota</taxon>
        <taxon>Metazoa</taxon>
        <taxon>Ecdysozoa</taxon>
        <taxon>Nematoda</taxon>
        <taxon>Chromadorea</taxon>
        <taxon>Rhabditida</taxon>
        <taxon>Rhabditina</taxon>
        <taxon>Rhabditomorpha</taxon>
        <taxon>Strongyloidea</taxon>
        <taxon>Ancylostomatidae</taxon>
        <taxon>Ancylostomatinae</taxon>
        <taxon>Ancylostoma</taxon>
    </lineage>
</organism>
<accession>A0A016TNC7</accession>
<dbReference type="AlphaFoldDB" id="A0A016TNC7"/>
<reference evidence="2" key="1">
    <citation type="journal article" date="2015" name="Nat. Genet.">
        <title>The genome and transcriptome of the zoonotic hookworm Ancylostoma ceylanicum identify infection-specific gene families.</title>
        <authorList>
            <person name="Schwarz E.M."/>
            <person name="Hu Y."/>
            <person name="Antoshechkin I."/>
            <person name="Miller M.M."/>
            <person name="Sternberg P.W."/>
            <person name="Aroian R.V."/>
        </authorList>
    </citation>
    <scope>NUCLEOTIDE SEQUENCE</scope>
    <source>
        <strain evidence="2">HY135</strain>
    </source>
</reference>
<name>A0A016TNC7_9BILA</name>
<protein>
    <submittedName>
        <fullName evidence="1">Uncharacterized protein</fullName>
    </submittedName>
</protein>